<dbReference type="AlphaFoldDB" id="A0A8T6Q0R7"/>
<gene>
    <name evidence="2" type="ORF">G3V95_27215</name>
</gene>
<dbReference type="Proteomes" id="UP000469708">
    <property type="component" value="Unassembled WGS sequence"/>
</dbReference>
<organism evidence="2 3">
    <name type="scientific">Escherichia coli</name>
    <dbReference type="NCBI Taxonomy" id="562"/>
    <lineage>
        <taxon>Bacteria</taxon>
        <taxon>Pseudomonadati</taxon>
        <taxon>Pseudomonadota</taxon>
        <taxon>Gammaproteobacteria</taxon>
        <taxon>Enterobacterales</taxon>
        <taxon>Enterobacteriaceae</taxon>
        <taxon>Escherichia</taxon>
    </lineage>
</organism>
<protein>
    <submittedName>
        <fullName evidence="2">Uncharacterized protein</fullName>
    </submittedName>
</protein>
<evidence type="ECO:0000313" key="3">
    <source>
        <dbReference type="Proteomes" id="UP000469708"/>
    </source>
</evidence>
<feature type="transmembrane region" description="Helical" evidence="1">
    <location>
        <begin position="285"/>
        <end position="306"/>
    </location>
</feature>
<name>A0A8T6Q0R7_ECOLX</name>
<comment type="caution">
    <text evidence="2">The sequence shown here is derived from an EMBL/GenBank/DDBJ whole genome shotgun (WGS) entry which is preliminary data.</text>
</comment>
<evidence type="ECO:0000313" key="2">
    <source>
        <dbReference type="EMBL" id="NEM89062.1"/>
    </source>
</evidence>
<sequence length="316" mass="35831">MSISFEQLVGLYRQITFGNDMAEGTLVLTPESCELLNTLLEDTDTYGISLAQGEVEPGQQVSLFVNAPKTKLGLLCRNLAALLKSPKHQSEEPSRYYLIDSQFYSSDAPTSVIENYRTILTFLRLLKEKSAYFDTRAYECVFFRADVFKLPIRYSAETVENLDKTTLDELIQQFSDDTHKEQKLSLLIESIQLIGQETENNKVFEYALKNIEKLKVEFDKGYRLFTSGFSYEKVLDELRTAKVEEMGRIHKVFSDIQNQILGIPVATIIVATQIKKASGDVYQTIINSAVFLGAFVFATLVMLTLFNQLQTLTAIK</sequence>
<keyword evidence="1" id="KW-0812">Transmembrane</keyword>
<evidence type="ECO:0000256" key="1">
    <source>
        <dbReference type="SAM" id="Phobius"/>
    </source>
</evidence>
<reference evidence="2 3" key="1">
    <citation type="submission" date="2020-02" db="EMBL/GenBank/DDBJ databases">
        <authorList>
            <person name="Subbiah M."/>
            <person name="Call D."/>
        </authorList>
    </citation>
    <scope>NUCLEOTIDE SEQUENCE [LARGE SCALE GENOMIC DNA]</scope>
    <source>
        <strain evidence="2 3">8375wC2</strain>
    </source>
</reference>
<feature type="non-terminal residue" evidence="2">
    <location>
        <position position="316"/>
    </location>
</feature>
<dbReference type="EMBL" id="JAAGYI010000237">
    <property type="protein sequence ID" value="NEM89062.1"/>
    <property type="molecule type" value="Genomic_DNA"/>
</dbReference>
<accession>A0A8T6Q0R7</accession>
<keyword evidence="1" id="KW-1133">Transmembrane helix</keyword>
<keyword evidence="1" id="KW-0472">Membrane</keyword>
<proteinExistence type="predicted"/>